<dbReference type="EMBL" id="NNAY01000159">
    <property type="protein sequence ID" value="OXU30443.1"/>
    <property type="molecule type" value="Genomic_DNA"/>
</dbReference>
<keyword evidence="3" id="KW-1185">Reference proteome</keyword>
<sequence length="338" mass="37132">MGSSRPTDRSIGEATFLPQWMKGKLDTRFDYTESTFSPPADDTFFYIRYPKSSSQDASANSNAGNKEGFRPLSEIIGGVGSSKPEATASSGKLLAGTSGTEYKDAKNIDFSKHPLPCQAFIPFTADKANEPKIIIANKPKVKHLPADDEFRNDNAAECGRSIVNVANQIMSSKFGKSNSSDASSATQHQVDDAAAQQMKVSRSLPATPLASPSGTPDSSPKTRRRAYGNRFFTPAFIPDSSGEYQQQQSQRYKNGWLLSSILGQSRELIAPKIEEEDEQLGQEPIPSRALSRKKSISSQNLTYLGKEDKKQETTKSHILMQAKPSELREMNFWSPTSM</sequence>
<gene>
    <name evidence="2" type="ORF">TSAR_011979</name>
</gene>
<feature type="compositionally biased region" description="Basic and acidic residues" evidence="1">
    <location>
        <begin position="305"/>
        <end position="315"/>
    </location>
</feature>
<feature type="compositionally biased region" description="Polar residues" evidence="1">
    <location>
        <begin position="174"/>
        <end position="188"/>
    </location>
</feature>
<dbReference type="AlphaFoldDB" id="A0A232FIN2"/>
<organism evidence="2 3">
    <name type="scientific">Trichomalopsis sarcophagae</name>
    <dbReference type="NCBI Taxonomy" id="543379"/>
    <lineage>
        <taxon>Eukaryota</taxon>
        <taxon>Metazoa</taxon>
        <taxon>Ecdysozoa</taxon>
        <taxon>Arthropoda</taxon>
        <taxon>Hexapoda</taxon>
        <taxon>Insecta</taxon>
        <taxon>Pterygota</taxon>
        <taxon>Neoptera</taxon>
        <taxon>Endopterygota</taxon>
        <taxon>Hymenoptera</taxon>
        <taxon>Apocrita</taxon>
        <taxon>Proctotrupomorpha</taxon>
        <taxon>Chalcidoidea</taxon>
        <taxon>Pteromalidae</taxon>
        <taxon>Pteromalinae</taxon>
        <taxon>Trichomalopsis</taxon>
    </lineage>
</organism>
<feature type="region of interest" description="Disordered" evidence="1">
    <location>
        <begin position="277"/>
        <end position="315"/>
    </location>
</feature>
<feature type="region of interest" description="Disordered" evidence="1">
    <location>
        <begin position="75"/>
        <end position="96"/>
    </location>
</feature>
<dbReference type="Proteomes" id="UP000215335">
    <property type="component" value="Unassembled WGS sequence"/>
</dbReference>
<evidence type="ECO:0000313" key="2">
    <source>
        <dbReference type="EMBL" id="OXU30443.1"/>
    </source>
</evidence>
<feature type="compositionally biased region" description="Polar residues" evidence="1">
    <location>
        <begin position="210"/>
        <end position="219"/>
    </location>
</feature>
<evidence type="ECO:0000313" key="3">
    <source>
        <dbReference type="Proteomes" id="UP000215335"/>
    </source>
</evidence>
<protein>
    <submittedName>
        <fullName evidence="2">Uncharacterized protein</fullName>
    </submittedName>
</protein>
<reference evidence="2 3" key="1">
    <citation type="journal article" date="2017" name="Curr. Biol.">
        <title>The Evolution of Venom by Co-option of Single-Copy Genes.</title>
        <authorList>
            <person name="Martinson E.O."/>
            <person name="Mrinalini"/>
            <person name="Kelkar Y.D."/>
            <person name="Chang C.H."/>
            <person name="Werren J.H."/>
        </authorList>
    </citation>
    <scope>NUCLEOTIDE SEQUENCE [LARGE SCALE GENOMIC DNA]</scope>
    <source>
        <strain evidence="2 3">Alberta</strain>
        <tissue evidence="2">Whole body</tissue>
    </source>
</reference>
<accession>A0A232FIN2</accession>
<comment type="caution">
    <text evidence="2">The sequence shown here is derived from an EMBL/GenBank/DDBJ whole genome shotgun (WGS) entry which is preliminary data.</text>
</comment>
<feature type="region of interest" description="Disordered" evidence="1">
    <location>
        <begin position="174"/>
        <end position="224"/>
    </location>
</feature>
<proteinExistence type="predicted"/>
<dbReference type="OrthoDB" id="8192147at2759"/>
<name>A0A232FIN2_9HYME</name>
<evidence type="ECO:0000256" key="1">
    <source>
        <dbReference type="SAM" id="MobiDB-lite"/>
    </source>
</evidence>